<name>A0A229SBK7_9PSEU</name>
<dbReference type="Proteomes" id="UP000215223">
    <property type="component" value="Unassembled WGS sequence"/>
</dbReference>
<organism evidence="1 2">
    <name type="scientific">Amycolatopsis thailandensis</name>
    <dbReference type="NCBI Taxonomy" id="589330"/>
    <lineage>
        <taxon>Bacteria</taxon>
        <taxon>Bacillati</taxon>
        <taxon>Actinomycetota</taxon>
        <taxon>Actinomycetes</taxon>
        <taxon>Pseudonocardiales</taxon>
        <taxon>Pseudonocardiaceae</taxon>
        <taxon>Amycolatopsis</taxon>
    </lineage>
</organism>
<dbReference type="RefSeq" id="WP_093934421.1">
    <property type="nucleotide sequence ID" value="NZ_NMQT01000051.1"/>
</dbReference>
<dbReference type="OrthoDB" id="4001768at2"/>
<dbReference type="EMBL" id="NMQT01000051">
    <property type="protein sequence ID" value="OXM56089.1"/>
    <property type="molecule type" value="Genomic_DNA"/>
</dbReference>
<comment type="caution">
    <text evidence="1">The sequence shown here is derived from an EMBL/GenBank/DDBJ whole genome shotgun (WGS) entry which is preliminary data.</text>
</comment>
<keyword evidence="2" id="KW-1185">Reference proteome</keyword>
<gene>
    <name evidence="1" type="ORF">CFP71_14755</name>
</gene>
<accession>A0A229SBK7</accession>
<reference evidence="1 2" key="1">
    <citation type="submission" date="2017-07" db="EMBL/GenBank/DDBJ databases">
        <title>Amycolatopsis thailandensis Genome sequencing and assembly.</title>
        <authorList>
            <person name="Kaur N."/>
            <person name="Mayilraj S."/>
        </authorList>
    </citation>
    <scope>NUCLEOTIDE SEQUENCE [LARGE SCALE GENOMIC DNA]</scope>
    <source>
        <strain evidence="1 2">JCM 16380</strain>
    </source>
</reference>
<dbReference type="AlphaFoldDB" id="A0A229SBK7"/>
<protein>
    <submittedName>
        <fullName evidence="1">Uncharacterized protein</fullName>
    </submittedName>
</protein>
<proteinExistence type="predicted"/>
<sequence>MTTTSVVLPVSRASAQPCRSFHTRAIDPDHGIDAGGGALLDVKTVVSVRDTGRVGRWPWQVLLYTWLDTADLYRIRRVGFLFGRHGPAGTRGPALYRV</sequence>
<evidence type="ECO:0000313" key="2">
    <source>
        <dbReference type="Proteomes" id="UP000215223"/>
    </source>
</evidence>
<evidence type="ECO:0000313" key="1">
    <source>
        <dbReference type="EMBL" id="OXM56089.1"/>
    </source>
</evidence>